<comment type="caution">
    <text evidence="1">The sequence shown here is derived from an EMBL/GenBank/DDBJ whole genome shotgun (WGS) entry which is preliminary data.</text>
</comment>
<accession>A0ACC0KWV9</accession>
<reference evidence="1 2" key="1">
    <citation type="journal article" date="2022" name="Genome Biol. Evol.">
        <title>The Spruce Budworm Genome: Reconstructing the Evolutionary History of Antifreeze Proteins.</title>
        <authorList>
            <person name="Beliveau C."/>
            <person name="Gagne P."/>
            <person name="Picq S."/>
            <person name="Vernygora O."/>
            <person name="Keeling C.I."/>
            <person name="Pinkney K."/>
            <person name="Doucet D."/>
            <person name="Wen F."/>
            <person name="Johnston J.S."/>
            <person name="Maaroufi H."/>
            <person name="Boyle B."/>
            <person name="Laroche J."/>
            <person name="Dewar K."/>
            <person name="Juretic N."/>
            <person name="Blackburn G."/>
            <person name="Nisole A."/>
            <person name="Brunet B."/>
            <person name="Brandao M."/>
            <person name="Lumley L."/>
            <person name="Duan J."/>
            <person name="Quan G."/>
            <person name="Lucarotti C.J."/>
            <person name="Roe A.D."/>
            <person name="Sperling F.A.H."/>
            <person name="Levesque R.C."/>
            <person name="Cusson M."/>
        </authorList>
    </citation>
    <scope>NUCLEOTIDE SEQUENCE [LARGE SCALE GENOMIC DNA]</scope>
    <source>
        <strain evidence="1">Glfc:IPQL:Cfum</strain>
    </source>
</reference>
<dbReference type="EMBL" id="CM046115">
    <property type="protein sequence ID" value="KAI8440672.1"/>
    <property type="molecule type" value="Genomic_DNA"/>
</dbReference>
<keyword evidence="2" id="KW-1185">Reference proteome</keyword>
<sequence length="2334" mass="258555">VDAYLVELANRSPNIIRVVSGGRSVEDSKKRVIDLKKSLLKFKSKVYGDMYRTAIVFCLSLYVALAKHESYDGHSLFEINLQTKEQGHLLHGLEGRLGLDVWSHGGAGTPAQVLVPKAARLMVQTSLETVGIDYNVAVDNIKEQLDREDELIAAAAAKSNRTGRIGLSFDTIHRYAVDRSKPIVYMESLLHAREWITLPATLYAIEKLVIDVEEQDLLQNIDWIIMPIANPDGYEWTHTNSRFWRKNRASGFMAGDFCSGVDLNRNFDFLWSSASSDWVCMETFHGNSAFSEPETAIVRDIVRQHAGRIELFLDIHSFGSWMLYGYGNGQLPPNGLFLHLVGVRMAEAIDAVKWPSNRNYVVGNSALLLYPASGSAQDFALAAGLRYYSNCAHFKCLMADAKMAAWDAEFAPFADLIPLLKAETGRNFTEDPPVYLEQAGQCIASHLRILGCPEPFCDLQVFRQLTKDYVLPEAERIGNNVAVCPKGTKMESLKKLLLLSVLAAAAADFTSNCPNECKCVWARGNKQAVCSHANLQDIPKTLSTEIQILDLTGNPLYEITRHAFEDAQLNNLKKLVLKECKLITIHKNGLSGLAIMIELDLSKNDLKMLHSDTFKETTKIRWILLNDNQIEKLDDGLFNNLPFLQKVDLSNNKIVQIGVKTFMNVPKLNNLKLDNNKLEYLKIDTLTQLTSLSSLDVNDNPWRCDCYLQPLRNWVISKNLYTTPIACAEPAKVHGKLWKELDTNDFACRPSIVYPTNSVTVQTTDTNITLACEVNGNPLPEVNWVLNSQIIDGSYRYQGEVKYYLTQSSSDNSKWVNLTILSSGTTDNGDYLCVAKNPGGVEERIVKLSIAPPPPGAVPVPNGFDSNMLPVLIGVSCTAAILLIILVILCYCCCRRRSSDKKANTTNGEALIEGSVIPEMEKSLITAVNPVTKPPRRYDQPSIMSGATEMSELNKTLLDNDSVFAHTDDEKRSLDFEHQPKRSHDALNVEYGRTAYPPDLLSFPPRAAQISPAASNASTVPDTTRLPPQLNPVSPIHSPIYGMTTNQNLFRTLPYSRSQSPFTATITPPVVTPRQGYVTIPRRPRVPSWTSTASSQILPSTEAQEPLYDNLGLRTTANGSSVLSLNKTGLEPQFSPMRNRPLPATPTVYPNSHQTYYAPIEEQEPAPSPVPQFNPRNSIASQMSTIMSTPGPQEPLSPRMSWTAKNTSTPQPEPRKNYFNENRNSDAQSHVSDTSTLSRKKPETGSLRRNPRTEKDEVASIPSPSKEDPRKNESNTSMNQSGTLGRSGKIPPRPPPKPKKKPATEANPSEPLFEDEEHEITEQASSIELLRNNTMIRSNTLAVPSYKPSTHYDGRRLNLDVQSLRLSPTQLADQSHGVTRSLSHGSVINSQPNWWKVDETRGTISRPTSLMVSERYGSQTNPRESFLRSLHTVTRRPKKCESKSNWELNYVKDYQREQSKALHLKKWACSKCTLENSGIRTHCEACLSPRGSPLARVSNTRGLSVTTLGRHETVTKDGATSLPTSGGVMITVPDWPQTGSTTLGSSFRRSISAQNSPEIRPTYRRSFSEQTNADSRPIGKIISSRRSLNDYQKSLASYCGSLPKKPEDTEKKIEENSELIDKECSWDTNAEGVIYALPNKGKYKDLNLQLQVNNNGTRYSYVSVQDTKTVMSNSQNEALYSNDIGDGDYARIDELLGAENCISPVGDAVGAILRLSRHESRMWQCSSCWFAYNAWWARSCDVCRARRVPTAAVTVTAARDHTDGPTNRGLIESVAPAAGRGGGGGGGGLGVFSLHAAERGRGRRTPPVPRHADDSNHAAPADESFPAHPRSLYYNGSGETGAAARWLRPHQIHVDASHRLPWRVYRDPRPSDISQGNCWLLSALAVLAERSSLVRGVVVRGEPSVGAYQLRLCKDGRWLTVTVDDLLPCNKKGHLAKRKQLWVPLIEKAVAKLHGCYEALVSGRAIEGLCTLTGAPCESVSLQAGGAGGAGGRRAPRAAGPRPGVGAAAVLATGQLPDGGQLRRRQHEGMPSKLRVAGPTRLLRLRNPWGHYTWRGAWAAGCPRWTPALRRQVRAPDQPVDHAVFWISFEDVLKMRGEERQRLRVEGLPEQSGALQNHEEKQHLLDLLRGCAQVRGFVGCHKMLEKGFYLVVCLAFNHWHTGLELGSSSGWPRHVLAAHSSKPLLVERPSLHPHILADAIIGLTLARGQRHEGRQGMTAYYLTKGWAGLVVMVENRHTDKWIHVKCDCQESYNVVSTRGELKTIDSVPPLHRQVIIVLTQLEGSGGFSIAHRLTHRLAAGARLQDWAPPADHEPRHRPPLPRRLTGLHAPRLIT</sequence>
<gene>
    <name evidence="1" type="ORF">MSG28_009032</name>
</gene>
<evidence type="ECO:0000313" key="2">
    <source>
        <dbReference type="Proteomes" id="UP001064048"/>
    </source>
</evidence>
<protein>
    <submittedName>
        <fullName evidence="1">Uncharacterized protein</fullName>
    </submittedName>
</protein>
<evidence type="ECO:0000313" key="1">
    <source>
        <dbReference type="EMBL" id="KAI8440672.1"/>
    </source>
</evidence>
<name>A0ACC0KWV9_CHOFU</name>
<organism evidence="1 2">
    <name type="scientific">Choristoneura fumiferana</name>
    <name type="common">Spruce budworm moth</name>
    <name type="synonym">Archips fumiferana</name>
    <dbReference type="NCBI Taxonomy" id="7141"/>
    <lineage>
        <taxon>Eukaryota</taxon>
        <taxon>Metazoa</taxon>
        <taxon>Ecdysozoa</taxon>
        <taxon>Arthropoda</taxon>
        <taxon>Hexapoda</taxon>
        <taxon>Insecta</taxon>
        <taxon>Pterygota</taxon>
        <taxon>Neoptera</taxon>
        <taxon>Endopterygota</taxon>
        <taxon>Lepidoptera</taxon>
        <taxon>Glossata</taxon>
        <taxon>Ditrysia</taxon>
        <taxon>Tortricoidea</taxon>
        <taxon>Tortricidae</taxon>
        <taxon>Tortricinae</taxon>
        <taxon>Choristoneura</taxon>
    </lineage>
</organism>
<proteinExistence type="predicted"/>
<dbReference type="Proteomes" id="UP001064048">
    <property type="component" value="Chromosome 15"/>
</dbReference>
<feature type="non-terminal residue" evidence="1">
    <location>
        <position position="1"/>
    </location>
</feature>